<evidence type="ECO:0000313" key="2">
    <source>
        <dbReference type="Proteomes" id="UP000027143"/>
    </source>
</evidence>
<dbReference type="Proteomes" id="UP000027143">
    <property type="component" value="Unassembled WGS sequence"/>
</dbReference>
<accession>A0ABR4SQD0</accession>
<name>A0ABR4SQD0_BARQI</name>
<proteinExistence type="predicted"/>
<dbReference type="EMBL" id="AHPD01000007">
    <property type="protein sequence ID" value="KEC66247.1"/>
    <property type="molecule type" value="Genomic_DNA"/>
</dbReference>
<evidence type="ECO:0000313" key="1">
    <source>
        <dbReference type="EMBL" id="KEC66247.1"/>
    </source>
</evidence>
<keyword evidence="2" id="KW-1185">Reference proteome</keyword>
<organism evidence="1 2">
    <name type="scientific">Bartonella quintana JK 68</name>
    <dbReference type="NCBI Taxonomy" id="1134503"/>
    <lineage>
        <taxon>Bacteria</taxon>
        <taxon>Pseudomonadati</taxon>
        <taxon>Pseudomonadota</taxon>
        <taxon>Alphaproteobacteria</taxon>
        <taxon>Hyphomicrobiales</taxon>
        <taxon>Bartonellaceae</taxon>
        <taxon>Bartonella</taxon>
    </lineage>
</organism>
<comment type="caution">
    <text evidence="1">The sequence shown here is derived from an EMBL/GenBank/DDBJ whole genome shotgun (WGS) entry which is preliminary data.</text>
</comment>
<reference evidence="1 2" key="1">
    <citation type="submission" date="2012-04" db="EMBL/GenBank/DDBJ databases">
        <title>The Genome Sequence of Bartonella quintana JK 68.</title>
        <authorList>
            <consortium name="The Broad Institute Genome Sequencing Platform"/>
            <consortium name="The Broad Institute Genome Sequencing Center for Infectious Disease"/>
            <person name="Feldgarden M."/>
            <person name="Kirby J."/>
            <person name="Kosoy M."/>
            <person name="Birtles R."/>
            <person name="Probert W.S."/>
            <person name="Chiaraviglio L."/>
            <person name="Walker B."/>
            <person name="Young S.K."/>
            <person name="Zeng Q."/>
            <person name="Gargeya S."/>
            <person name="Fitzgerald M."/>
            <person name="Haas B."/>
            <person name="Abouelleil A."/>
            <person name="Alvarado L."/>
            <person name="Arachchi H.M."/>
            <person name="Berlin A.M."/>
            <person name="Chapman S.B."/>
            <person name="Goldberg J."/>
            <person name="Griggs A."/>
            <person name="Gujja S."/>
            <person name="Hansen M."/>
            <person name="Howarth C."/>
            <person name="Imamovic A."/>
            <person name="Larimer J."/>
            <person name="McCowen C."/>
            <person name="Montmayeur A."/>
            <person name="Murphy C."/>
            <person name="Neiman D."/>
            <person name="Pearson M."/>
            <person name="Priest M."/>
            <person name="Roberts A."/>
            <person name="Saif S."/>
            <person name="Shea T."/>
            <person name="Sisk P."/>
            <person name="Sykes S."/>
            <person name="Wortman J."/>
            <person name="Nusbaum C."/>
            <person name="Birren B."/>
        </authorList>
    </citation>
    <scope>NUCLEOTIDE SEQUENCE [LARGE SCALE GENOMIC DNA]</scope>
    <source>
        <strain evidence="1 2">JK 68</strain>
    </source>
</reference>
<gene>
    <name evidence="1" type="ORF">O7U_00778</name>
</gene>
<protein>
    <submittedName>
        <fullName evidence="1">Uncharacterized protein</fullName>
    </submittedName>
</protein>
<sequence length="51" mass="6053">MMINQMVTQKKSLMSITMLFFRKNPLKVSLSSMFHETDTPIGKQYFLFIHI</sequence>